<dbReference type="GO" id="GO:0004803">
    <property type="term" value="F:transposase activity"/>
    <property type="evidence" value="ECO:0007669"/>
    <property type="project" value="InterPro"/>
</dbReference>
<organism evidence="1 2">
    <name type="scientific">Stieleria maiorica</name>
    <dbReference type="NCBI Taxonomy" id="2795974"/>
    <lineage>
        <taxon>Bacteria</taxon>
        <taxon>Pseudomonadati</taxon>
        <taxon>Planctomycetota</taxon>
        <taxon>Planctomycetia</taxon>
        <taxon>Pirellulales</taxon>
        <taxon>Pirellulaceae</taxon>
        <taxon>Stieleria</taxon>
    </lineage>
</organism>
<evidence type="ECO:0000313" key="1">
    <source>
        <dbReference type="EMBL" id="QEG01548.1"/>
    </source>
</evidence>
<protein>
    <recommendedName>
        <fullName evidence="3">Transposase</fullName>
    </recommendedName>
</protein>
<dbReference type="GO" id="GO:0003677">
    <property type="term" value="F:DNA binding"/>
    <property type="evidence" value="ECO:0007669"/>
    <property type="project" value="InterPro"/>
</dbReference>
<reference evidence="1 2" key="1">
    <citation type="submission" date="2019-02" db="EMBL/GenBank/DDBJ databases">
        <title>Planctomycetal bacteria perform biofilm scaping via a novel small molecule.</title>
        <authorList>
            <person name="Jeske O."/>
            <person name="Boedeker C."/>
            <person name="Wiegand S."/>
            <person name="Breitling P."/>
            <person name="Kallscheuer N."/>
            <person name="Jogler M."/>
            <person name="Rohde M."/>
            <person name="Petersen J."/>
            <person name="Medema M.H."/>
            <person name="Surup F."/>
            <person name="Jogler C."/>
        </authorList>
    </citation>
    <scope>NUCLEOTIDE SEQUENCE [LARGE SCALE GENOMIC DNA]</scope>
    <source>
        <strain evidence="1 2">Mal15</strain>
    </source>
</reference>
<sequence>MRKRFSAPQWAAWMEQFESSELTVAEFCQQIHVSVNSFYVWRRKLKASPVDLFVPVVVKPNSQVCVDFPCGAVLRVDNQIESLRPVLETLAQIQGAEA</sequence>
<dbReference type="NCBIfam" id="NF047593">
    <property type="entry name" value="IS66_ISAeme5_TnpA"/>
    <property type="match status" value="1"/>
</dbReference>
<keyword evidence="2" id="KW-1185">Reference proteome</keyword>
<evidence type="ECO:0000313" key="2">
    <source>
        <dbReference type="Proteomes" id="UP000321353"/>
    </source>
</evidence>
<name>A0A5B9MR88_9BACT</name>
<dbReference type="Pfam" id="PF01527">
    <property type="entry name" value="HTH_Tnp_1"/>
    <property type="match status" value="1"/>
</dbReference>
<dbReference type="KEGG" id="smam:Mal15_56250"/>
<dbReference type="RefSeq" id="WP_147870613.1">
    <property type="nucleotide sequence ID" value="NZ_CP036264.1"/>
</dbReference>
<dbReference type="InterPro" id="IPR002514">
    <property type="entry name" value="Transposase_8"/>
</dbReference>
<dbReference type="Proteomes" id="UP000321353">
    <property type="component" value="Chromosome"/>
</dbReference>
<gene>
    <name evidence="1" type="ORF">Mal15_56250</name>
</gene>
<dbReference type="GO" id="GO:0006313">
    <property type="term" value="P:DNA transposition"/>
    <property type="evidence" value="ECO:0007669"/>
    <property type="project" value="InterPro"/>
</dbReference>
<dbReference type="EMBL" id="CP036264">
    <property type="protein sequence ID" value="QEG01548.1"/>
    <property type="molecule type" value="Genomic_DNA"/>
</dbReference>
<proteinExistence type="predicted"/>
<dbReference type="AlphaFoldDB" id="A0A5B9MR88"/>
<evidence type="ECO:0008006" key="3">
    <source>
        <dbReference type="Google" id="ProtNLM"/>
    </source>
</evidence>
<accession>A0A5B9MR88</accession>